<gene>
    <name evidence="7" type="ORF">LUCI_4397</name>
</gene>
<evidence type="ECO:0000256" key="4">
    <source>
        <dbReference type="SAM" id="Phobius"/>
    </source>
</evidence>
<evidence type="ECO:0000256" key="3">
    <source>
        <dbReference type="PROSITE-ProRule" id="PRU00284"/>
    </source>
</evidence>
<evidence type="ECO:0000259" key="6">
    <source>
        <dbReference type="PROSITE" id="PS50885"/>
    </source>
</evidence>
<keyword evidence="4" id="KW-1133">Transmembrane helix</keyword>
<name>A0A498RCH5_9FIRM</name>
<dbReference type="SUPFAM" id="SSF58104">
    <property type="entry name" value="Methyl-accepting chemotaxis protein (MCP) signaling domain"/>
    <property type="match status" value="1"/>
</dbReference>
<dbReference type="Proteomes" id="UP000277811">
    <property type="component" value="Unassembled WGS sequence"/>
</dbReference>
<dbReference type="GO" id="GO:0016020">
    <property type="term" value="C:membrane"/>
    <property type="evidence" value="ECO:0007669"/>
    <property type="project" value="InterPro"/>
</dbReference>
<evidence type="ECO:0008006" key="9">
    <source>
        <dbReference type="Google" id="ProtNLM"/>
    </source>
</evidence>
<dbReference type="GO" id="GO:0007165">
    <property type="term" value="P:signal transduction"/>
    <property type="evidence" value="ECO:0007669"/>
    <property type="project" value="UniProtKB-KW"/>
</dbReference>
<feature type="domain" description="Methyl-accepting transducer" evidence="5">
    <location>
        <begin position="146"/>
        <end position="403"/>
    </location>
</feature>
<feature type="transmembrane region" description="Helical" evidence="4">
    <location>
        <begin position="7"/>
        <end position="31"/>
    </location>
</feature>
<dbReference type="CDD" id="cd06225">
    <property type="entry name" value="HAMP"/>
    <property type="match status" value="1"/>
</dbReference>
<evidence type="ECO:0000256" key="1">
    <source>
        <dbReference type="ARBA" id="ARBA00023224"/>
    </source>
</evidence>
<dbReference type="Pfam" id="PF00672">
    <property type="entry name" value="HAMP"/>
    <property type="match status" value="1"/>
</dbReference>
<dbReference type="RefSeq" id="WP_165866107.1">
    <property type="nucleotide sequence ID" value="NZ_UPPP01000105.1"/>
</dbReference>
<reference evidence="7 8" key="1">
    <citation type="submission" date="2018-06" db="EMBL/GenBank/DDBJ databases">
        <authorList>
            <person name="Strepis N."/>
        </authorList>
    </citation>
    <scope>NUCLEOTIDE SEQUENCE [LARGE SCALE GENOMIC DNA]</scope>
    <source>
        <strain evidence="7">LUCI</strain>
    </source>
</reference>
<dbReference type="PANTHER" id="PTHR32089:SF114">
    <property type="entry name" value="METHYL-ACCEPTING CHEMOTAXIS PROTEIN MCPB"/>
    <property type="match status" value="1"/>
</dbReference>
<feature type="domain" description="HAMP" evidence="6">
    <location>
        <begin position="75"/>
        <end position="127"/>
    </location>
</feature>
<dbReference type="PANTHER" id="PTHR32089">
    <property type="entry name" value="METHYL-ACCEPTING CHEMOTAXIS PROTEIN MCPB"/>
    <property type="match status" value="1"/>
</dbReference>
<dbReference type="Gene3D" id="6.10.340.10">
    <property type="match status" value="1"/>
</dbReference>
<proteinExistence type="inferred from homology"/>
<dbReference type="InterPro" id="IPR004089">
    <property type="entry name" value="MCPsignal_dom"/>
</dbReference>
<feature type="transmembrane region" description="Helical" evidence="4">
    <location>
        <begin position="51"/>
        <end position="74"/>
    </location>
</feature>
<keyword evidence="4" id="KW-0812">Transmembrane</keyword>
<dbReference type="Gene3D" id="1.10.287.950">
    <property type="entry name" value="Methyl-accepting chemotaxis protein"/>
    <property type="match status" value="1"/>
</dbReference>
<dbReference type="AlphaFoldDB" id="A0A498RCH5"/>
<keyword evidence="4" id="KW-0472">Membrane</keyword>
<dbReference type="EMBL" id="UPPP01000105">
    <property type="protein sequence ID" value="VBB09111.1"/>
    <property type="molecule type" value="Genomic_DNA"/>
</dbReference>
<dbReference type="InterPro" id="IPR003660">
    <property type="entry name" value="HAMP_dom"/>
</dbReference>
<dbReference type="PROSITE" id="PS50885">
    <property type="entry name" value="HAMP"/>
    <property type="match status" value="1"/>
</dbReference>
<organism evidence="7 8">
    <name type="scientific">Lucifera butyrica</name>
    <dbReference type="NCBI Taxonomy" id="1351585"/>
    <lineage>
        <taxon>Bacteria</taxon>
        <taxon>Bacillati</taxon>
        <taxon>Bacillota</taxon>
        <taxon>Negativicutes</taxon>
        <taxon>Veillonellales</taxon>
        <taxon>Veillonellaceae</taxon>
        <taxon>Lucifera</taxon>
    </lineage>
</organism>
<accession>A0A498RCH5</accession>
<dbReference type="PROSITE" id="PS50111">
    <property type="entry name" value="CHEMOTAXIS_TRANSDUC_2"/>
    <property type="match status" value="1"/>
</dbReference>
<evidence type="ECO:0000313" key="8">
    <source>
        <dbReference type="Proteomes" id="UP000277811"/>
    </source>
</evidence>
<keyword evidence="1 3" id="KW-0807">Transducer</keyword>
<keyword evidence="8" id="KW-1185">Reference proteome</keyword>
<dbReference type="SMART" id="SM00283">
    <property type="entry name" value="MA"/>
    <property type="match status" value="1"/>
</dbReference>
<comment type="similarity">
    <text evidence="2">Belongs to the methyl-accepting chemotaxis (MCP) protein family.</text>
</comment>
<evidence type="ECO:0000313" key="7">
    <source>
        <dbReference type="EMBL" id="VBB09111.1"/>
    </source>
</evidence>
<dbReference type="SMART" id="SM00304">
    <property type="entry name" value="HAMP"/>
    <property type="match status" value="1"/>
</dbReference>
<dbReference type="Pfam" id="PF00015">
    <property type="entry name" value="MCPsignal"/>
    <property type="match status" value="1"/>
</dbReference>
<protein>
    <recommendedName>
        <fullName evidence="9">Chemotaxis methyl-accepting receptor</fullName>
    </recommendedName>
</protein>
<sequence>MSIKNKIIAVMLTALVVTTLLVSALQLYTVYQAAGHNSMLSMDMLAGLYSGIKSSALALLIALVLVGSIAWLIIGRLLRPLTVMTREVSRLGQGDLTLVLHYKSKDEIGQLAGAMNLTVQNLRNIVGTVQSNAQSISASGEALSAATEEAGRAVGQVAQTAGEIAKGAEETGRMVQDAAGQTAALNELAGSVSREMQELTRQARQIGVAAENGQTAISRATEVIQGIANTTRENAQLAGELNTKSQQVREIVEMINAIAGQTNLLALNAAIEAARAGEHGRGFAVVAEEVRKLAEQSGQAAAQIGTIVHGMLGDIGNVVNSSNQTTTAVGEGVTIIHEADTSFRAITGHIDATANKTDTVVKLIEQQAQAATHLKEAVQNVAAVAEQSAASTETTAASAEEVNASVEEIAASAQSLNQIAGKLQDVVAKFKLV</sequence>
<evidence type="ECO:0000256" key="2">
    <source>
        <dbReference type="ARBA" id="ARBA00029447"/>
    </source>
</evidence>
<evidence type="ECO:0000259" key="5">
    <source>
        <dbReference type="PROSITE" id="PS50111"/>
    </source>
</evidence>